<protein>
    <submittedName>
        <fullName evidence="6">UL16-binding protein 1</fullName>
    </submittedName>
</protein>
<dbReference type="Proteomes" id="UP000700334">
    <property type="component" value="Unassembled WGS sequence"/>
</dbReference>
<dbReference type="GO" id="GO:0006955">
    <property type="term" value="P:immune response"/>
    <property type="evidence" value="ECO:0007669"/>
    <property type="project" value="TreeGrafter"/>
</dbReference>
<dbReference type="GO" id="GO:0005615">
    <property type="term" value="C:extracellular space"/>
    <property type="evidence" value="ECO:0007669"/>
    <property type="project" value="TreeGrafter"/>
</dbReference>
<dbReference type="GO" id="GO:0002476">
    <property type="term" value="P:antigen processing and presentation of endogenous peptide antigen via MHC class Ib"/>
    <property type="evidence" value="ECO:0007669"/>
    <property type="project" value="TreeGrafter"/>
</dbReference>
<sequence length="112" mass="12607">MGSHSDAGVCVDGRSPTLQAKLSCGHEAQRGPAASWEFSISGQRALLFDPVTRNWSATDPGASGVKEEWESNQHLTRYLRTISLRGCSHWLQELLQHWEGILEPTEQCWIMW</sequence>
<dbReference type="GO" id="GO:0009897">
    <property type="term" value="C:external side of plasma membrane"/>
    <property type="evidence" value="ECO:0007669"/>
    <property type="project" value="TreeGrafter"/>
</dbReference>
<keyword evidence="3" id="KW-0472">Membrane</keyword>
<keyword evidence="2" id="KW-0732">Signal</keyword>
<dbReference type="GO" id="GO:0001916">
    <property type="term" value="P:positive regulation of T cell mediated cytotoxicity"/>
    <property type="evidence" value="ECO:0007669"/>
    <property type="project" value="TreeGrafter"/>
</dbReference>
<dbReference type="OrthoDB" id="9531345at2759"/>
<comment type="caution">
    <text evidence="6">The sequence shown here is derived from an EMBL/GenBank/DDBJ whole genome shotgun (WGS) entry which is preliminary data.</text>
</comment>
<dbReference type="GO" id="GO:0046703">
    <property type="term" value="F:natural killer cell lectin-like receptor binding"/>
    <property type="evidence" value="ECO:0007669"/>
    <property type="project" value="UniProtKB-ARBA"/>
</dbReference>
<evidence type="ECO:0000256" key="2">
    <source>
        <dbReference type="ARBA" id="ARBA00022729"/>
    </source>
</evidence>
<dbReference type="PANTHER" id="PTHR16675">
    <property type="entry name" value="MHC CLASS I-RELATED"/>
    <property type="match status" value="1"/>
</dbReference>
<evidence type="ECO:0000256" key="5">
    <source>
        <dbReference type="ARBA" id="ARBA00023180"/>
    </source>
</evidence>
<dbReference type="PANTHER" id="PTHR16675:SF64">
    <property type="entry name" value="RETINOIC ACID EARLY TRANSCRIPT 1E"/>
    <property type="match status" value="1"/>
</dbReference>
<dbReference type="InterPro" id="IPR011162">
    <property type="entry name" value="MHC_I/II-like_Ag-recog"/>
</dbReference>
<dbReference type="AlphaFoldDB" id="A0A8J5ZY88"/>
<dbReference type="InterPro" id="IPR037055">
    <property type="entry name" value="MHC_I-like_Ag-recog_sf"/>
</dbReference>
<evidence type="ECO:0000256" key="4">
    <source>
        <dbReference type="ARBA" id="ARBA00023157"/>
    </source>
</evidence>
<keyword evidence="5" id="KW-0325">Glycoprotein</keyword>
<gene>
    <name evidence="6" type="ORF">J0S82_003981</name>
</gene>
<evidence type="ECO:0000313" key="6">
    <source>
        <dbReference type="EMBL" id="KAG8510223.1"/>
    </source>
</evidence>
<keyword evidence="4" id="KW-1015">Disulfide bond</keyword>
<organism evidence="6 7">
    <name type="scientific">Galemys pyrenaicus</name>
    <name type="common">Iberian desman</name>
    <name type="synonym">Pyrenean desman</name>
    <dbReference type="NCBI Taxonomy" id="202257"/>
    <lineage>
        <taxon>Eukaryota</taxon>
        <taxon>Metazoa</taxon>
        <taxon>Chordata</taxon>
        <taxon>Craniata</taxon>
        <taxon>Vertebrata</taxon>
        <taxon>Euteleostomi</taxon>
        <taxon>Mammalia</taxon>
        <taxon>Eutheria</taxon>
        <taxon>Laurasiatheria</taxon>
        <taxon>Eulipotyphla</taxon>
        <taxon>Talpidae</taxon>
        <taxon>Galemys</taxon>
    </lineage>
</organism>
<dbReference type="InterPro" id="IPR050208">
    <property type="entry name" value="MHC_class-I_related"/>
</dbReference>
<dbReference type="SUPFAM" id="SSF54452">
    <property type="entry name" value="MHC antigen-recognition domain"/>
    <property type="match status" value="1"/>
</dbReference>
<evidence type="ECO:0000256" key="3">
    <source>
        <dbReference type="ARBA" id="ARBA00023136"/>
    </source>
</evidence>
<dbReference type="Gene3D" id="3.30.500.10">
    <property type="entry name" value="MHC class I-like antigen recognition-like"/>
    <property type="match status" value="1"/>
</dbReference>
<name>A0A8J5ZY88_GALPY</name>
<reference evidence="6" key="1">
    <citation type="journal article" date="2021" name="Evol. Appl.">
        <title>The genome of the Pyrenean desman and the effects of bottlenecks and inbreeding on the genomic landscape of an endangered species.</title>
        <authorList>
            <person name="Escoda L."/>
            <person name="Castresana J."/>
        </authorList>
    </citation>
    <scope>NUCLEOTIDE SEQUENCE</scope>
    <source>
        <strain evidence="6">IBE-C5619</strain>
    </source>
</reference>
<dbReference type="EMBL" id="JAGFMF010011888">
    <property type="protein sequence ID" value="KAG8510223.1"/>
    <property type="molecule type" value="Genomic_DNA"/>
</dbReference>
<evidence type="ECO:0000313" key="7">
    <source>
        <dbReference type="Proteomes" id="UP000700334"/>
    </source>
</evidence>
<proteinExistence type="predicted"/>
<evidence type="ECO:0000256" key="1">
    <source>
        <dbReference type="ARBA" id="ARBA00004370"/>
    </source>
</evidence>
<keyword evidence="7" id="KW-1185">Reference proteome</keyword>
<accession>A0A8J5ZY88</accession>
<dbReference type="GO" id="GO:0002486">
    <property type="term" value="P:antigen processing and presentation of endogenous peptide antigen via MHC class I via ER pathway, TAP-independent"/>
    <property type="evidence" value="ECO:0007669"/>
    <property type="project" value="TreeGrafter"/>
</dbReference>
<comment type="subcellular location">
    <subcellularLocation>
        <location evidence="1">Membrane</location>
    </subcellularLocation>
</comment>